<dbReference type="GO" id="GO:0005737">
    <property type="term" value="C:cytoplasm"/>
    <property type="evidence" value="ECO:0007669"/>
    <property type="project" value="UniProtKB-SubCell"/>
</dbReference>
<feature type="compositionally biased region" description="Low complexity" evidence="4">
    <location>
        <begin position="842"/>
        <end position="854"/>
    </location>
</feature>
<dbReference type="AlphaFoldDB" id="T0QDI8"/>
<dbReference type="VEuPathDB" id="FungiDB:SDRG_10805"/>
<sequence length="939" mass="108256">MEASDPRGDLLLIREGEMERERLQKEAFNMKLRINFLEEQLLKYKEGTAFEDEDFESENMHLRTVIEEKVQELERRNFLLVRARDAIEVLRVDLETAKENNRLSASANHSQLEESTQEALRLEQDVARLEDELQAAYAEIDALRQANEDLMQRFNNLELEHTEKLRVVQRLESEKERSSESATWEVQRAKNELELAHEAQLSSEKEQWHKERKQIVQNWELKLREKEADLDRAKATVSDRDDTIKALRQGKMELELALEKTTKQREADKADILELQQRLQRATSESDDSYALRRQCDQFEADVASLKKQLDDQTRRTKDDEMRLNDEIERLRGQKQQMLDEMSVQTDKVRWETLKKLEAVEATNVTLTSDVQRATAEIQKLQEALFKAHASATEWEARATSTASEWQAKVQGLQQVQSEGAVLEREQAKMQERLSLVQAELAAAKDADRQLRGSFQLALADIAKNEVLLKEREKSLEAVMQEKKSLEASLSQEATKNKQQRQLLKARIQALEAERSQIHIQSKDEAQTLAVQLGHMHGLKEHFTTKSYEMEAAWQLKSGQYQARIDMLQDRLGAATEKLAQLQAMREGSQQQRFDQLKYEAMQAKLRWEQELLQARKAIRDESDRAAKHERDARDAQTQLQRVELEFQQKFARLEIEYQRVLRDVASLQNVQSKTQPELHRKDEHIRLLKEEVDQSKRVQTDLTTQLRSAIQDHAQYRSRMDELQKTIARLQEKERTTEQLVWQQCQRNEALLEKAPPATTAVEPLENLVRKTRELVEHTRRFQERYATAWPNVVSGAQAMSGSMEHDCGRLLRANNMLCHKLAHVAAEWKRGQSQQPPNDATPALAPPATASPLTPPPSSASRQRASLSQAELEALVHTLHESKARNGVTPLSVVPGTARILDAYQSSNSVLARLNKELLKVHNTIEGYARPPPAPLR</sequence>
<dbReference type="OrthoDB" id="112297at2759"/>
<dbReference type="GO" id="GO:0005815">
    <property type="term" value="C:microtubule organizing center"/>
    <property type="evidence" value="ECO:0007669"/>
    <property type="project" value="InterPro"/>
</dbReference>
<feature type="domain" description="Centrosomin N-terminal motif 1" evidence="5">
    <location>
        <begin position="13"/>
        <end position="88"/>
    </location>
</feature>
<comment type="subcellular location">
    <subcellularLocation>
        <location evidence="1">Cytoplasm</location>
    </subcellularLocation>
</comment>
<feature type="coiled-coil region" evidence="3">
    <location>
        <begin position="216"/>
        <end position="384"/>
    </location>
</feature>
<feature type="coiled-coil region" evidence="3">
    <location>
        <begin position="413"/>
        <end position="521"/>
    </location>
</feature>
<accession>T0QDI8</accession>
<evidence type="ECO:0000259" key="5">
    <source>
        <dbReference type="Pfam" id="PF07989"/>
    </source>
</evidence>
<protein>
    <recommendedName>
        <fullName evidence="5">Centrosomin N-terminal motif 1 domain-containing protein</fullName>
    </recommendedName>
</protein>
<evidence type="ECO:0000256" key="1">
    <source>
        <dbReference type="ARBA" id="ARBA00004496"/>
    </source>
</evidence>
<evidence type="ECO:0000256" key="2">
    <source>
        <dbReference type="ARBA" id="ARBA00022490"/>
    </source>
</evidence>
<keyword evidence="7" id="KW-1185">Reference proteome</keyword>
<dbReference type="OMA" id="KNTHEFE"/>
<gene>
    <name evidence="6" type="ORF">SDRG_10805</name>
</gene>
<keyword evidence="3" id="KW-0175">Coiled coil</keyword>
<evidence type="ECO:0000256" key="4">
    <source>
        <dbReference type="SAM" id="MobiDB-lite"/>
    </source>
</evidence>
<dbReference type="eggNOG" id="ENOG502R93F">
    <property type="taxonomic scope" value="Eukaryota"/>
</dbReference>
<proteinExistence type="predicted"/>
<dbReference type="InParanoid" id="T0QDI8"/>
<evidence type="ECO:0000313" key="6">
    <source>
        <dbReference type="EMBL" id="EQC31640.1"/>
    </source>
</evidence>
<dbReference type="Pfam" id="PF07989">
    <property type="entry name" value="Cnn_1N"/>
    <property type="match status" value="1"/>
</dbReference>
<feature type="coiled-coil region" evidence="3">
    <location>
        <begin position="80"/>
        <end position="174"/>
    </location>
</feature>
<evidence type="ECO:0000256" key="3">
    <source>
        <dbReference type="SAM" id="Coils"/>
    </source>
</evidence>
<feature type="coiled-coil region" evidence="3">
    <location>
        <begin position="565"/>
        <end position="671"/>
    </location>
</feature>
<reference evidence="6 7" key="1">
    <citation type="submission" date="2012-04" db="EMBL/GenBank/DDBJ databases">
        <title>The Genome Sequence of Saprolegnia declina VS20.</title>
        <authorList>
            <consortium name="The Broad Institute Genome Sequencing Platform"/>
            <person name="Russ C."/>
            <person name="Nusbaum C."/>
            <person name="Tyler B."/>
            <person name="van West P."/>
            <person name="Dieguez-Uribeondo J."/>
            <person name="de Bruijn I."/>
            <person name="Tripathy S."/>
            <person name="Jiang R."/>
            <person name="Young S.K."/>
            <person name="Zeng Q."/>
            <person name="Gargeya S."/>
            <person name="Fitzgerald M."/>
            <person name="Haas B."/>
            <person name="Abouelleil A."/>
            <person name="Alvarado L."/>
            <person name="Arachchi H.M."/>
            <person name="Berlin A."/>
            <person name="Chapman S.B."/>
            <person name="Goldberg J."/>
            <person name="Griggs A."/>
            <person name="Gujja S."/>
            <person name="Hansen M."/>
            <person name="Howarth C."/>
            <person name="Imamovic A."/>
            <person name="Larimer J."/>
            <person name="McCowen C."/>
            <person name="Montmayeur A."/>
            <person name="Murphy C."/>
            <person name="Neiman D."/>
            <person name="Pearson M."/>
            <person name="Priest M."/>
            <person name="Roberts A."/>
            <person name="Saif S."/>
            <person name="Shea T."/>
            <person name="Sisk P."/>
            <person name="Sykes S."/>
            <person name="Wortman J."/>
            <person name="Nusbaum C."/>
            <person name="Birren B."/>
        </authorList>
    </citation>
    <scope>NUCLEOTIDE SEQUENCE [LARGE SCALE GENOMIC DNA]</scope>
    <source>
        <strain evidence="6 7">VS20</strain>
    </source>
</reference>
<dbReference type="Proteomes" id="UP000030762">
    <property type="component" value="Unassembled WGS sequence"/>
</dbReference>
<organism evidence="6 7">
    <name type="scientific">Saprolegnia diclina (strain VS20)</name>
    <dbReference type="NCBI Taxonomy" id="1156394"/>
    <lineage>
        <taxon>Eukaryota</taxon>
        <taxon>Sar</taxon>
        <taxon>Stramenopiles</taxon>
        <taxon>Oomycota</taxon>
        <taxon>Saprolegniomycetes</taxon>
        <taxon>Saprolegniales</taxon>
        <taxon>Saprolegniaceae</taxon>
        <taxon>Saprolegnia</taxon>
    </lineage>
</organism>
<dbReference type="GeneID" id="19951532"/>
<evidence type="ECO:0000313" key="7">
    <source>
        <dbReference type="Proteomes" id="UP000030762"/>
    </source>
</evidence>
<keyword evidence="2" id="KW-0963">Cytoplasm</keyword>
<dbReference type="InterPro" id="IPR012943">
    <property type="entry name" value="Cnn_1N"/>
</dbReference>
<name>T0QDI8_SAPDV</name>
<feature type="coiled-coil region" evidence="3">
    <location>
        <begin position="707"/>
        <end position="741"/>
    </location>
</feature>
<dbReference type="RefSeq" id="XP_008615039.1">
    <property type="nucleotide sequence ID" value="XM_008616817.1"/>
</dbReference>
<feature type="region of interest" description="Disordered" evidence="4">
    <location>
        <begin position="830"/>
        <end position="869"/>
    </location>
</feature>
<dbReference type="STRING" id="1156394.T0QDI8"/>
<dbReference type="EMBL" id="JH767168">
    <property type="protein sequence ID" value="EQC31640.1"/>
    <property type="molecule type" value="Genomic_DNA"/>
</dbReference>